<name>A0A5E7ASZ1_PSEFL</name>
<dbReference type="Proteomes" id="UP000337909">
    <property type="component" value="Unassembled WGS sequence"/>
</dbReference>
<accession>A0A5E7ASZ1</accession>
<reference evidence="1 2" key="1">
    <citation type="submission" date="2019-09" db="EMBL/GenBank/DDBJ databases">
        <authorList>
            <person name="Chandra G."/>
            <person name="Truman W A."/>
        </authorList>
    </citation>
    <scope>NUCLEOTIDE SEQUENCE [LARGE SCALE GENOMIC DNA]</scope>
    <source>
        <strain evidence="1">PS691</strain>
    </source>
</reference>
<organism evidence="1 2">
    <name type="scientific">Pseudomonas fluorescens</name>
    <dbReference type="NCBI Taxonomy" id="294"/>
    <lineage>
        <taxon>Bacteria</taxon>
        <taxon>Pseudomonadati</taxon>
        <taxon>Pseudomonadota</taxon>
        <taxon>Gammaproteobacteria</taxon>
        <taxon>Pseudomonadales</taxon>
        <taxon>Pseudomonadaceae</taxon>
        <taxon>Pseudomonas</taxon>
    </lineage>
</organism>
<dbReference type="OrthoDB" id="7027681at2"/>
<protein>
    <submittedName>
        <fullName evidence="1">Uncharacterized protein</fullName>
    </submittedName>
</protein>
<proteinExistence type="predicted"/>
<gene>
    <name evidence="1" type="ORF">PS691_00993</name>
</gene>
<dbReference type="EMBL" id="CABVHQ010000006">
    <property type="protein sequence ID" value="VVN79677.1"/>
    <property type="molecule type" value="Genomic_DNA"/>
</dbReference>
<evidence type="ECO:0000313" key="2">
    <source>
        <dbReference type="Proteomes" id="UP000337909"/>
    </source>
</evidence>
<sequence length="280" mass="32307">MDFDDITFTEWQIDKIRVALGKYRIANASNGRLTPWSRVCDEIIYSDVNIDRYSEDDAELAFRPEALRRFATRVSILDLKRLKDLTRFLVHEGILSLEDMDESDIGLKKMLAAHEYLASTSDSAKCFLTIMEGTYTCRKKNKLGNWDTFTLRIMPDPSREFVRVEEIYEYSPEELTRYESYERKNLFTTLRIVQVGYGFSVTKDNFLHLFLGGGEPGVNIAYVQEGGAIFDRSADKESVVHIDLLRHGYRHLIDPEGKPFGEGADSLYFFNTARTYPDPD</sequence>
<evidence type="ECO:0000313" key="1">
    <source>
        <dbReference type="EMBL" id="VVN79677.1"/>
    </source>
</evidence>
<dbReference type="AlphaFoldDB" id="A0A5E7ASZ1"/>
<dbReference type="RefSeq" id="WP_150641077.1">
    <property type="nucleotide sequence ID" value="NZ_CABVHQ010000006.1"/>
</dbReference>